<evidence type="ECO:0000259" key="1">
    <source>
        <dbReference type="Pfam" id="PF01814"/>
    </source>
</evidence>
<protein>
    <submittedName>
        <fullName evidence="2">Hemerythrin-like domain-containing protein</fullName>
    </submittedName>
</protein>
<dbReference type="RefSeq" id="WP_306885770.1">
    <property type="nucleotide sequence ID" value="NZ_JAUSUL010000002.1"/>
</dbReference>
<sequence length="191" mass="21760">MTGDTLQTREKLPDAVRVLLEAHPRDSWEAKLTQGGLTQFWLQRHLMFRQLMGELKGATQSSLDKRLSPKDFAERLSRYGGFFVQQLHEHHHIEDVHYFPLLTAKEPRLARGFELLDGDHQDLDGQLKAFVDQANGVLQAHRGTDNDAVTTASGRFLTHLSGLERLLDRHLTDEEELIVPILLEYGESELG</sequence>
<dbReference type="Gene3D" id="1.20.120.520">
    <property type="entry name" value="nmb1532 protein domain like"/>
    <property type="match status" value="1"/>
</dbReference>
<gene>
    <name evidence="2" type="ORF">J2S73_002399</name>
</gene>
<dbReference type="Proteomes" id="UP001229244">
    <property type="component" value="Unassembled WGS sequence"/>
</dbReference>
<reference evidence="2" key="1">
    <citation type="submission" date="2023-07" db="EMBL/GenBank/DDBJ databases">
        <title>Genomic Encyclopedia of Type Strains, Phase IV (KMG-IV): sequencing the most valuable type-strain genomes for metagenomic binning, comparative biology and taxonomic classification.</title>
        <authorList>
            <person name="Goeker M."/>
        </authorList>
    </citation>
    <scope>NUCLEOTIDE SEQUENCE</scope>
    <source>
        <strain evidence="2">DSM 21202</strain>
    </source>
</reference>
<organism evidence="2 3">
    <name type="scientific">Amorphus orientalis</name>
    <dbReference type="NCBI Taxonomy" id="649198"/>
    <lineage>
        <taxon>Bacteria</taxon>
        <taxon>Pseudomonadati</taxon>
        <taxon>Pseudomonadota</taxon>
        <taxon>Alphaproteobacteria</taxon>
        <taxon>Hyphomicrobiales</taxon>
        <taxon>Amorphaceae</taxon>
        <taxon>Amorphus</taxon>
    </lineage>
</organism>
<name>A0AAE4AT97_9HYPH</name>
<proteinExistence type="predicted"/>
<feature type="domain" description="Hemerythrin-like" evidence="1">
    <location>
        <begin position="38"/>
        <end position="182"/>
    </location>
</feature>
<evidence type="ECO:0000313" key="2">
    <source>
        <dbReference type="EMBL" id="MDQ0315942.1"/>
    </source>
</evidence>
<dbReference type="InterPro" id="IPR012312">
    <property type="entry name" value="Hemerythrin-like"/>
</dbReference>
<dbReference type="Pfam" id="PF01814">
    <property type="entry name" value="Hemerythrin"/>
    <property type="match status" value="1"/>
</dbReference>
<dbReference type="EMBL" id="JAUSUL010000002">
    <property type="protein sequence ID" value="MDQ0315942.1"/>
    <property type="molecule type" value="Genomic_DNA"/>
</dbReference>
<dbReference type="AlphaFoldDB" id="A0AAE4AT97"/>
<accession>A0AAE4AT97</accession>
<comment type="caution">
    <text evidence="2">The sequence shown here is derived from an EMBL/GenBank/DDBJ whole genome shotgun (WGS) entry which is preliminary data.</text>
</comment>
<evidence type="ECO:0000313" key="3">
    <source>
        <dbReference type="Proteomes" id="UP001229244"/>
    </source>
</evidence>
<dbReference type="CDD" id="cd12108">
    <property type="entry name" value="Hr-like"/>
    <property type="match status" value="1"/>
</dbReference>
<keyword evidence="3" id="KW-1185">Reference proteome</keyword>